<feature type="region of interest" description="Disordered" evidence="1">
    <location>
        <begin position="91"/>
        <end position="129"/>
    </location>
</feature>
<feature type="compositionally biased region" description="Acidic residues" evidence="1">
    <location>
        <begin position="97"/>
        <end position="117"/>
    </location>
</feature>
<dbReference type="EMBL" id="JAVHNQ010000004">
    <property type="protein sequence ID" value="KAK6350164.1"/>
    <property type="molecule type" value="Genomic_DNA"/>
</dbReference>
<accession>A0AAV9UYL8</accession>
<evidence type="ECO:0000256" key="1">
    <source>
        <dbReference type="SAM" id="MobiDB-lite"/>
    </source>
</evidence>
<dbReference type="AlphaFoldDB" id="A0AAV9UYL8"/>
<reference evidence="2 3" key="1">
    <citation type="submission" date="2019-10" db="EMBL/GenBank/DDBJ databases">
        <authorList>
            <person name="Palmer J.M."/>
        </authorList>
    </citation>
    <scope>NUCLEOTIDE SEQUENCE [LARGE SCALE GENOMIC DNA]</scope>
    <source>
        <strain evidence="2 3">TWF696</strain>
    </source>
</reference>
<dbReference type="Proteomes" id="UP001375240">
    <property type="component" value="Unassembled WGS sequence"/>
</dbReference>
<gene>
    <name evidence="2" type="ORF">TWF696_006408</name>
</gene>
<name>A0AAV9UYL8_9PEZI</name>
<evidence type="ECO:0000313" key="3">
    <source>
        <dbReference type="Proteomes" id="UP001375240"/>
    </source>
</evidence>
<protein>
    <submittedName>
        <fullName evidence="2">Uncharacterized protein</fullName>
    </submittedName>
</protein>
<organism evidence="2 3">
    <name type="scientific">Orbilia brochopaga</name>
    <dbReference type="NCBI Taxonomy" id="3140254"/>
    <lineage>
        <taxon>Eukaryota</taxon>
        <taxon>Fungi</taxon>
        <taxon>Dikarya</taxon>
        <taxon>Ascomycota</taxon>
        <taxon>Pezizomycotina</taxon>
        <taxon>Orbiliomycetes</taxon>
        <taxon>Orbiliales</taxon>
        <taxon>Orbiliaceae</taxon>
        <taxon>Orbilia</taxon>
    </lineage>
</organism>
<keyword evidence="3" id="KW-1185">Reference proteome</keyword>
<sequence>MALESLPYDVFFRLLSAVEDKADLDRFCAALPLSAGAIIAADRTIVDRLYWAEIQEHFLESATLLAHLLDPHREVALELLAKLYARDEQINKNAANDNDDDDDDDDDDNDDDDELDPESAFLPLAPPMSHDISLPDDINADTARQMLSLHRCAERLAEIYTTYALRKHHPPPSQYRSATGDERRRAIRAVYNSWVALSEHRCRIELEFMQKQKVAPPEIVDARWRVHSMVTWSWSFWEVKEAAVVGNVLFREIPRQIVEEATGVEEWWKKKNWVLKGIGEATKLRINNATHILDMLYTPTTYDMRTHVRFLRSRGDPQAAAAFLAEALSSDDVTRMNKLAGGLDPYGIAGMNLLDEVDRKLATSTTTSHLREVWGTLFRNTITDFFNAPSARRLVRGGNAVLGGPKLLEQADTGTVIGPGGVRDAVAGLMSAQVIRNWTTADVVVLEDCLWDEWRLGGWGYGFPLFVGGELHDKVRRSLQLLGRLGT</sequence>
<evidence type="ECO:0000313" key="2">
    <source>
        <dbReference type="EMBL" id="KAK6350164.1"/>
    </source>
</evidence>
<proteinExistence type="predicted"/>
<comment type="caution">
    <text evidence="2">The sequence shown here is derived from an EMBL/GenBank/DDBJ whole genome shotgun (WGS) entry which is preliminary data.</text>
</comment>